<evidence type="ECO:0000313" key="2">
    <source>
        <dbReference type="Proteomes" id="UP000294796"/>
    </source>
</evidence>
<sequence length="72" mass="7415">MRAFTRLIVPAALACCAACSPPVDPPDERPPEPQVGAVHDAILAPIDAARAVGNTLQEAADRRSDEAEAAAP</sequence>
<comment type="caution">
    <text evidence="1">The sequence shown here is derived from an EMBL/GenBank/DDBJ whole genome shotgun (WGS) entry which is preliminary data.</text>
</comment>
<dbReference type="EMBL" id="SMTF01000002">
    <property type="protein sequence ID" value="TDK27184.1"/>
    <property type="molecule type" value="Genomic_DNA"/>
</dbReference>
<name>A0A4R5U0V9_9GAMM</name>
<accession>A0A4R5U0V9</accession>
<protein>
    <recommendedName>
        <fullName evidence="3">Lipoprotein</fullName>
    </recommendedName>
</protein>
<dbReference type="Proteomes" id="UP000294796">
    <property type="component" value="Unassembled WGS sequence"/>
</dbReference>
<proteinExistence type="predicted"/>
<dbReference type="RefSeq" id="WP_133320684.1">
    <property type="nucleotide sequence ID" value="NZ_SMTF01000002.1"/>
</dbReference>
<keyword evidence="2" id="KW-1185">Reference proteome</keyword>
<reference evidence="1 2" key="1">
    <citation type="submission" date="2019-03" db="EMBL/GenBank/DDBJ databases">
        <title>Luteimonas zhaokaii sp.nov., isolated from the rectal contents of Plateau pika in Yushu, Qinghai Province, China.</title>
        <authorList>
            <person name="Zhang G."/>
        </authorList>
    </citation>
    <scope>NUCLEOTIDE SEQUENCE [LARGE SCALE GENOMIC DNA]</scope>
    <source>
        <strain evidence="1 2">B9</strain>
    </source>
</reference>
<gene>
    <name evidence="1" type="ORF">E2F46_02945</name>
</gene>
<dbReference type="AlphaFoldDB" id="A0A4R5U0V9"/>
<evidence type="ECO:0000313" key="1">
    <source>
        <dbReference type="EMBL" id="TDK27184.1"/>
    </source>
</evidence>
<evidence type="ECO:0008006" key="3">
    <source>
        <dbReference type="Google" id="ProtNLM"/>
    </source>
</evidence>
<organism evidence="1 2">
    <name type="scientific">Luteimonas aestuarii</name>
    <dbReference type="NCBI Taxonomy" id="453837"/>
    <lineage>
        <taxon>Bacteria</taxon>
        <taxon>Pseudomonadati</taxon>
        <taxon>Pseudomonadota</taxon>
        <taxon>Gammaproteobacteria</taxon>
        <taxon>Lysobacterales</taxon>
        <taxon>Lysobacteraceae</taxon>
        <taxon>Luteimonas</taxon>
    </lineage>
</organism>